<dbReference type="SUPFAM" id="SSF159894">
    <property type="entry name" value="YgaC/TfoX-N like"/>
    <property type="match status" value="1"/>
</dbReference>
<gene>
    <name evidence="3" type="ORF">RN607_07165</name>
</gene>
<proteinExistence type="predicted"/>
<dbReference type="AlphaFoldDB" id="A0AA96FFQ4"/>
<sequence length="133" mass="14015">MQLPQHSDEAKAYFRSLVDGLAGIEVRPMFGSVGAFVNGNMFAGLFGDAVGVKLDPTALDDLRALPGSGPFGPAGRPMGGYASLPPDLEDGAKVAWLERALAYVATLPPKAPKPRRSVRRRGPARTLRATPAC</sequence>
<dbReference type="RefSeq" id="WP_313545346.1">
    <property type="nucleotide sequence ID" value="NZ_CP134880.1"/>
</dbReference>
<protein>
    <submittedName>
        <fullName evidence="3">TfoX/Sxy family protein</fullName>
    </submittedName>
</protein>
<dbReference type="KEGG" id="dcp:RN607_07165"/>
<dbReference type="Proteomes" id="UP001303408">
    <property type="component" value="Chromosome"/>
</dbReference>
<accession>A0AA96FFQ4</accession>
<dbReference type="Gene3D" id="3.30.1460.30">
    <property type="entry name" value="YgaC/TfoX-N like chaperone"/>
    <property type="match status" value="1"/>
</dbReference>
<feature type="domain" description="TfoX N-terminal" evidence="2">
    <location>
        <begin position="17"/>
        <end position="101"/>
    </location>
</feature>
<evidence type="ECO:0000256" key="1">
    <source>
        <dbReference type="SAM" id="MobiDB-lite"/>
    </source>
</evidence>
<dbReference type="InterPro" id="IPR007076">
    <property type="entry name" value="TfoX_N"/>
</dbReference>
<evidence type="ECO:0000259" key="2">
    <source>
        <dbReference type="Pfam" id="PF04993"/>
    </source>
</evidence>
<organism evidence="3">
    <name type="scientific">Demequina capsici</name>
    <dbReference type="NCBI Taxonomy" id="3075620"/>
    <lineage>
        <taxon>Bacteria</taxon>
        <taxon>Bacillati</taxon>
        <taxon>Actinomycetota</taxon>
        <taxon>Actinomycetes</taxon>
        <taxon>Micrococcales</taxon>
        <taxon>Demequinaceae</taxon>
        <taxon>Demequina</taxon>
    </lineage>
</organism>
<dbReference type="EMBL" id="CP134880">
    <property type="protein sequence ID" value="WNM28780.1"/>
    <property type="molecule type" value="Genomic_DNA"/>
</dbReference>
<name>A0AA96FFQ4_9MICO</name>
<feature type="compositionally biased region" description="Basic residues" evidence="1">
    <location>
        <begin position="112"/>
        <end position="123"/>
    </location>
</feature>
<evidence type="ECO:0000313" key="3">
    <source>
        <dbReference type="EMBL" id="WNM28780.1"/>
    </source>
</evidence>
<reference evidence="3" key="1">
    <citation type="submission" date="2023-09" db="EMBL/GenBank/DDBJ databases">
        <title>Demequina sp. a novel bacteria isolated from Capsicum annuum.</title>
        <authorList>
            <person name="Humaira Z."/>
            <person name="Lee J."/>
            <person name="Cho D."/>
        </authorList>
    </citation>
    <scope>NUCLEOTIDE SEQUENCE</scope>
    <source>
        <strain evidence="3">PMTSA13</strain>
    </source>
</reference>
<dbReference type="Pfam" id="PF04993">
    <property type="entry name" value="TfoX_N"/>
    <property type="match status" value="1"/>
</dbReference>
<feature type="region of interest" description="Disordered" evidence="1">
    <location>
        <begin position="109"/>
        <end position="133"/>
    </location>
</feature>